<organism evidence="3 4">
    <name type="scientific">Myxococcus xanthus</name>
    <dbReference type="NCBI Taxonomy" id="34"/>
    <lineage>
        <taxon>Bacteria</taxon>
        <taxon>Pseudomonadati</taxon>
        <taxon>Myxococcota</taxon>
        <taxon>Myxococcia</taxon>
        <taxon>Myxococcales</taxon>
        <taxon>Cystobacterineae</taxon>
        <taxon>Myxococcaceae</taxon>
        <taxon>Myxococcus</taxon>
    </lineage>
</organism>
<name>A0A7Y4IIQ5_MYXXA</name>
<evidence type="ECO:0000259" key="2">
    <source>
        <dbReference type="Pfam" id="PF08486"/>
    </source>
</evidence>
<evidence type="ECO:0000313" key="4">
    <source>
        <dbReference type="Proteomes" id="UP000533080"/>
    </source>
</evidence>
<dbReference type="AlphaFoldDB" id="A0A7Y4IIQ5"/>
<evidence type="ECO:0000313" key="3">
    <source>
        <dbReference type="EMBL" id="NOJ80027.1"/>
    </source>
</evidence>
<dbReference type="Proteomes" id="UP000533080">
    <property type="component" value="Unassembled WGS sequence"/>
</dbReference>
<dbReference type="PROSITE" id="PS51257">
    <property type="entry name" value="PROKAR_LIPOPROTEIN"/>
    <property type="match status" value="1"/>
</dbReference>
<accession>A0A7Y4IIQ5</accession>
<protein>
    <submittedName>
        <fullName evidence="3">SpoIID/LytB domain-containing protein</fullName>
    </submittedName>
</protein>
<dbReference type="RefSeq" id="WP_171442253.1">
    <property type="nucleotide sequence ID" value="NZ_JABFNS010000049.1"/>
</dbReference>
<feature type="region of interest" description="Disordered" evidence="1">
    <location>
        <begin position="36"/>
        <end position="133"/>
    </location>
</feature>
<dbReference type="EMBL" id="JABFNT010000049">
    <property type="protein sequence ID" value="NOJ80027.1"/>
    <property type="molecule type" value="Genomic_DNA"/>
</dbReference>
<feature type="compositionally biased region" description="Low complexity" evidence="1">
    <location>
        <begin position="80"/>
        <end position="97"/>
    </location>
</feature>
<evidence type="ECO:0000256" key="1">
    <source>
        <dbReference type="SAM" id="MobiDB-lite"/>
    </source>
</evidence>
<dbReference type="GO" id="GO:0030435">
    <property type="term" value="P:sporulation resulting in formation of a cellular spore"/>
    <property type="evidence" value="ECO:0007669"/>
    <property type="project" value="InterPro"/>
</dbReference>
<dbReference type="NCBIfam" id="TIGR02669">
    <property type="entry name" value="SpoIID_LytB"/>
    <property type="match status" value="1"/>
</dbReference>
<reference evidence="3 4" key="1">
    <citation type="submission" date="2020-05" db="EMBL/GenBank/DDBJ databases">
        <authorList>
            <person name="Whitworth D."/>
        </authorList>
    </citation>
    <scope>NUCLEOTIDE SEQUENCE [LARGE SCALE GENOMIC DNA]</scope>
    <source>
        <strain evidence="3 4">AM005</strain>
    </source>
</reference>
<proteinExistence type="predicted"/>
<dbReference type="Pfam" id="PF08486">
    <property type="entry name" value="SpoIID"/>
    <property type="match status" value="1"/>
</dbReference>
<dbReference type="InterPro" id="IPR013486">
    <property type="entry name" value="SpoIID/LytB"/>
</dbReference>
<gene>
    <name evidence="3" type="ORF">HNV28_17035</name>
</gene>
<comment type="caution">
    <text evidence="3">The sequence shown here is derived from an EMBL/GenBank/DDBJ whole genome shotgun (WGS) entry which is preliminary data.</text>
</comment>
<feature type="domain" description="Sporulation stage II protein D amidase enhancer LytB N-terminal" evidence="2">
    <location>
        <begin position="343"/>
        <end position="431"/>
    </location>
</feature>
<dbReference type="InterPro" id="IPR013693">
    <property type="entry name" value="SpoIID/LytB_N"/>
</dbReference>
<sequence>MTAWRCDSTVSPPVRHAVTQLLAAVLLSACVASKPAADSPRASATGPAVVSSSEATPAAQDGEAGATDADASAPGPETLGTPSASSGATGSAPATAPDGHEAPSPGTESPPLEDPLAQGIPTPGDLKRLDFRGGEPRVPVRLMEGRNEVTFSPRGRMRLRFGGPDEKMLDAAAGTRWTVRVTQGSPAVLSARVQLAEFRMADRAGLQVALESWRKKGLAVRAQVLGSVYGIAGKVIDNRRTLLLLDEVLTPEAAGHKQAELLRSHGVQTTLFEEVRTPSKAILEVRDEAGVVVGMAQDRLDAETPDGAGFDVRQVEYGVGYDFHGFEDRTFRGALQLVVDRSGRLAVVNVVPLEDLLKGLVPAEIFARAHSEALKAQAVTARGEVLAKVGIKHLADPYLLCSEQHCAVYRGRTGEAASTTTAVEATRGEGLFSEDGRLVDSVYSAVCGGHTEDNDVVWGGPPDPSLRGRPDVIGPVGAHPLPASLERWLTTANLPAACRLSSFAQPSKFRWEKRFTAEQVDTRLKRLGVGRIQALALTDRGVSGRAAVLTVSGDKGATQVRGELNIRRLFGMLNSSMAVVEAERDAEGRLTGWLFRGGGWGHGVGMCQTGAIGRAEAGQRYQDILRHYFNGAEVAPIY</sequence>